<dbReference type="InterPro" id="IPR038161">
    <property type="entry name" value="VirB9/CagX/TrbG_C_sf"/>
</dbReference>
<feature type="signal peptide" evidence="1">
    <location>
        <begin position="1"/>
        <end position="23"/>
    </location>
</feature>
<organism evidence="2 3">
    <name type="scientific">Bryocella elongata</name>
    <dbReference type="NCBI Taxonomy" id="863522"/>
    <lineage>
        <taxon>Bacteria</taxon>
        <taxon>Pseudomonadati</taxon>
        <taxon>Acidobacteriota</taxon>
        <taxon>Terriglobia</taxon>
        <taxon>Terriglobales</taxon>
        <taxon>Acidobacteriaceae</taxon>
        <taxon>Bryocella</taxon>
    </lineage>
</organism>
<evidence type="ECO:0000313" key="2">
    <source>
        <dbReference type="EMBL" id="SEG38715.1"/>
    </source>
</evidence>
<dbReference type="EMBL" id="FNVA01000004">
    <property type="protein sequence ID" value="SEG38715.1"/>
    <property type="molecule type" value="Genomic_DNA"/>
</dbReference>
<dbReference type="Pfam" id="PF03524">
    <property type="entry name" value="CagX"/>
    <property type="match status" value="1"/>
</dbReference>
<evidence type="ECO:0000313" key="3">
    <source>
        <dbReference type="Proteomes" id="UP000236728"/>
    </source>
</evidence>
<dbReference type="Gene3D" id="2.60.40.2500">
    <property type="match status" value="1"/>
</dbReference>
<keyword evidence="3" id="KW-1185">Reference proteome</keyword>
<evidence type="ECO:0000256" key="1">
    <source>
        <dbReference type="SAM" id="SignalP"/>
    </source>
</evidence>
<accession>A0A1H5ZSF7</accession>
<dbReference type="OrthoDB" id="109954at2"/>
<dbReference type="Proteomes" id="UP000236728">
    <property type="component" value="Unassembled WGS sequence"/>
</dbReference>
<protein>
    <submittedName>
        <fullName evidence="2">Type IV secretion system protein VirB9</fullName>
    </submittedName>
</protein>
<name>A0A1H5ZSF7_9BACT</name>
<dbReference type="AlphaFoldDB" id="A0A1H5ZSF7"/>
<gene>
    <name evidence="2" type="ORF">SAMN05421819_2826</name>
</gene>
<dbReference type="InterPro" id="IPR010258">
    <property type="entry name" value="Conjugal_tfr_TrbG/VirB9/CagX"/>
</dbReference>
<proteinExistence type="predicted"/>
<feature type="chain" id="PRO_5009291906" evidence="1">
    <location>
        <begin position="24"/>
        <end position="254"/>
    </location>
</feature>
<dbReference type="RefSeq" id="WP_103933681.1">
    <property type="nucleotide sequence ID" value="NZ_FNVA01000004.1"/>
</dbReference>
<keyword evidence="1" id="KW-0732">Signal</keyword>
<sequence>MKHLKTTAIAIMLATLGSLALHAQTASRNVSYHSQDIVPIRAKVKYTTLIVVPATEKIMEAATGDKDFWIVDVVGNFCFVHPAKPGISSNLNLITDKGNIYSFTLTDITASGGDPDLKVIIQPADASNIVAANGPAQYVPAAQLEQAHQQISTLQSHVGATVDEYKSAYPLALKFDYTFKTNEAPFDIQSIYHDDKFTYIKTNAPEKFSVYEMRDGKPNLINYDLREGTYIIPKVMDNGYVELGKKKMEFTRKG</sequence>
<reference evidence="2 3" key="1">
    <citation type="submission" date="2016-10" db="EMBL/GenBank/DDBJ databases">
        <authorList>
            <person name="de Groot N.N."/>
        </authorList>
    </citation>
    <scope>NUCLEOTIDE SEQUENCE [LARGE SCALE GENOMIC DNA]</scope>
    <source>
        <strain evidence="2 3">DSM 22489</strain>
    </source>
</reference>